<accession>A0A6I4ILN4</accession>
<proteinExistence type="predicted"/>
<organism evidence="1 2">
    <name type="scientific">Flavobacterium profundi</name>
    <dbReference type="NCBI Taxonomy" id="1774945"/>
    <lineage>
        <taxon>Bacteria</taxon>
        <taxon>Pseudomonadati</taxon>
        <taxon>Bacteroidota</taxon>
        <taxon>Flavobacteriia</taxon>
        <taxon>Flavobacteriales</taxon>
        <taxon>Flavobacteriaceae</taxon>
        <taxon>Flavobacterium</taxon>
    </lineage>
</organism>
<dbReference type="AlphaFoldDB" id="A0A6I4ILN4"/>
<dbReference type="OrthoDB" id="1450221at2"/>
<dbReference type="Proteomes" id="UP000431264">
    <property type="component" value="Unassembled WGS sequence"/>
</dbReference>
<dbReference type="RefSeq" id="WP_140997717.1">
    <property type="nucleotide sequence ID" value="NZ_VDCZ01000006.1"/>
</dbReference>
<keyword evidence="2" id="KW-1185">Reference proteome</keyword>
<evidence type="ECO:0000313" key="1">
    <source>
        <dbReference type="EMBL" id="MVO09332.1"/>
    </source>
</evidence>
<protein>
    <submittedName>
        <fullName evidence="1">Uncharacterized protein</fullName>
    </submittedName>
</protein>
<sequence>MNILLQGFHFAKEVKCKVFGHKLLTTKNVTEYIKEYQCKCCGLELTNNYKGVKSILTPELKDVNVTVMDFCHRRHQRQTA</sequence>
<name>A0A6I4ILN4_9FLAO</name>
<comment type="caution">
    <text evidence="1">The sequence shown here is derived from an EMBL/GenBank/DDBJ whole genome shotgun (WGS) entry which is preliminary data.</text>
</comment>
<dbReference type="EMBL" id="WQLW01000006">
    <property type="protein sequence ID" value="MVO09332.1"/>
    <property type="molecule type" value="Genomic_DNA"/>
</dbReference>
<gene>
    <name evidence="1" type="ORF">GOQ30_09195</name>
</gene>
<evidence type="ECO:0000313" key="2">
    <source>
        <dbReference type="Proteomes" id="UP000431264"/>
    </source>
</evidence>
<reference evidence="2" key="1">
    <citation type="submission" date="2019-05" db="EMBL/GenBank/DDBJ databases">
        <title>Flavobacterium profundi sp. nov., isolated from a deep-sea seamount.</title>
        <authorList>
            <person name="Zhang D.-C."/>
        </authorList>
    </citation>
    <scope>NUCLEOTIDE SEQUENCE [LARGE SCALE GENOMIC DNA]</scope>
    <source>
        <strain evidence="2">TP390</strain>
    </source>
</reference>